<evidence type="ECO:0000313" key="3">
    <source>
        <dbReference type="Proteomes" id="UP001329915"/>
    </source>
</evidence>
<dbReference type="GO" id="GO:0003700">
    <property type="term" value="F:DNA-binding transcription factor activity"/>
    <property type="evidence" value="ECO:0007669"/>
    <property type="project" value="TreeGrafter"/>
</dbReference>
<dbReference type="KEGG" id="dbc:MFMK1_003038"/>
<sequence>MKLSTKGEYGLRAMFDLSQRYGEGPISLKSVAERQEISEHYLEQLIAGLRKAGLVKSIRGAQGGYLLAREPKEIRVGDIIRVLEGPIAPMDCVSEEDPEECSRGESCITKTIWKRVRDSITEVLDSITLQDMCDDAAKARQENDYYMYYI</sequence>
<dbReference type="GO" id="GO:0003677">
    <property type="term" value="F:DNA binding"/>
    <property type="evidence" value="ECO:0007669"/>
    <property type="project" value="UniProtKB-KW"/>
</dbReference>
<dbReference type="InterPro" id="IPR036388">
    <property type="entry name" value="WH-like_DNA-bd_sf"/>
</dbReference>
<dbReference type="InterPro" id="IPR036390">
    <property type="entry name" value="WH_DNA-bd_sf"/>
</dbReference>
<organism evidence="2 3">
    <name type="scientific">Metallumcola ferriviriculae</name>
    <dbReference type="NCBI Taxonomy" id="3039180"/>
    <lineage>
        <taxon>Bacteria</taxon>
        <taxon>Bacillati</taxon>
        <taxon>Bacillota</taxon>
        <taxon>Clostridia</taxon>
        <taxon>Neomoorellales</taxon>
        <taxon>Desulfitibacteraceae</taxon>
        <taxon>Metallumcola</taxon>
    </lineage>
</organism>
<dbReference type="GO" id="GO:0005829">
    <property type="term" value="C:cytosol"/>
    <property type="evidence" value="ECO:0007669"/>
    <property type="project" value="TreeGrafter"/>
</dbReference>
<protein>
    <submittedName>
        <fullName evidence="2">Rrf2 family transcriptional regulator</fullName>
    </submittedName>
</protein>
<keyword evidence="1" id="KW-0238">DNA-binding</keyword>
<keyword evidence="3" id="KW-1185">Reference proteome</keyword>
<dbReference type="FunFam" id="1.10.10.10:FF:000164">
    <property type="entry name" value="Transcriptional regulator, Rrf2 family"/>
    <property type="match status" value="1"/>
</dbReference>
<dbReference type="SUPFAM" id="SSF46785">
    <property type="entry name" value="Winged helix' DNA-binding domain"/>
    <property type="match status" value="1"/>
</dbReference>
<evidence type="ECO:0000313" key="2">
    <source>
        <dbReference type="EMBL" id="WRO23189.1"/>
    </source>
</evidence>
<dbReference type="Pfam" id="PF02082">
    <property type="entry name" value="Rrf2"/>
    <property type="match status" value="1"/>
</dbReference>
<dbReference type="Proteomes" id="UP001329915">
    <property type="component" value="Chromosome"/>
</dbReference>
<dbReference type="Gene3D" id="1.10.10.10">
    <property type="entry name" value="Winged helix-like DNA-binding domain superfamily/Winged helix DNA-binding domain"/>
    <property type="match status" value="1"/>
</dbReference>
<dbReference type="RefSeq" id="WP_366922573.1">
    <property type="nucleotide sequence ID" value="NZ_CP121694.1"/>
</dbReference>
<gene>
    <name evidence="2" type="ORF">MFMK1_003038</name>
</gene>
<dbReference type="PROSITE" id="PS01332">
    <property type="entry name" value="HTH_RRF2_1"/>
    <property type="match status" value="1"/>
</dbReference>
<accession>A0AAU0USD3</accession>
<dbReference type="EMBL" id="CP121694">
    <property type="protein sequence ID" value="WRO23189.1"/>
    <property type="molecule type" value="Genomic_DNA"/>
</dbReference>
<dbReference type="PROSITE" id="PS51197">
    <property type="entry name" value="HTH_RRF2_2"/>
    <property type="match status" value="1"/>
</dbReference>
<dbReference type="PANTHER" id="PTHR33221">
    <property type="entry name" value="WINGED HELIX-TURN-HELIX TRANSCRIPTIONAL REGULATOR, RRF2 FAMILY"/>
    <property type="match status" value="1"/>
</dbReference>
<proteinExistence type="predicted"/>
<dbReference type="AlphaFoldDB" id="A0AAU0USD3"/>
<dbReference type="InterPro" id="IPR000944">
    <property type="entry name" value="Tscrpt_reg_Rrf2"/>
</dbReference>
<dbReference type="InterPro" id="IPR030489">
    <property type="entry name" value="TR_Rrf2-type_CS"/>
</dbReference>
<evidence type="ECO:0000256" key="1">
    <source>
        <dbReference type="ARBA" id="ARBA00023125"/>
    </source>
</evidence>
<dbReference type="PANTHER" id="PTHR33221:SF5">
    <property type="entry name" value="HTH-TYPE TRANSCRIPTIONAL REGULATOR ISCR"/>
    <property type="match status" value="1"/>
</dbReference>
<name>A0AAU0USD3_9FIRM</name>
<dbReference type="NCBIfam" id="TIGR00738">
    <property type="entry name" value="rrf2_super"/>
    <property type="match status" value="1"/>
</dbReference>
<reference evidence="2 3" key="1">
    <citation type="submission" date="2023-04" db="EMBL/GenBank/DDBJ databases">
        <authorList>
            <person name="Hsu D."/>
        </authorList>
    </citation>
    <scope>NUCLEOTIDE SEQUENCE [LARGE SCALE GENOMIC DNA]</scope>
    <source>
        <strain evidence="2 3">MK1</strain>
    </source>
</reference>